<protein>
    <submittedName>
        <fullName evidence="1">Uncharacterized protein</fullName>
    </submittedName>
</protein>
<evidence type="ECO:0000313" key="1">
    <source>
        <dbReference type="EMBL" id="MBF6300609.1"/>
    </source>
</evidence>
<dbReference type="EMBL" id="JADLQX010000019">
    <property type="protein sequence ID" value="MBF6300609.1"/>
    <property type="molecule type" value="Genomic_DNA"/>
</dbReference>
<proteinExistence type="predicted"/>
<reference evidence="1 2" key="1">
    <citation type="submission" date="2020-10" db="EMBL/GenBank/DDBJ databases">
        <title>Identification of Nocardia species via Next-generation sequencing and recognition of intraspecies genetic diversity.</title>
        <authorList>
            <person name="Li P."/>
            <person name="Li P."/>
            <person name="Lu B."/>
        </authorList>
    </citation>
    <scope>NUCLEOTIDE SEQUENCE [LARGE SCALE GENOMIC DNA]</scope>
    <source>
        <strain evidence="1 2">BJ06-0157</strain>
    </source>
</reference>
<organism evidence="1 2">
    <name type="scientific">Nocardia amamiensis</name>
    <dbReference type="NCBI Taxonomy" id="404578"/>
    <lineage>
        <taxon>Bacteria</taxon>
        <taxon>Bacillati</taxon>
        <taxon>Actinomycetota</taxon>
        <taxon>Actinomycetes</taxon>
        <taxon>Mycobacteriales</taxon>
        <taxon>Nocardiaceae</taxon>
        <taxon>Nocardia</taxon>
    </lineage>
</organism>
<accession>A0ABS0CVH2</accession>
<dbReference type="RefSeq" id="WP_195131843.1">
    <property type="nucleotide sequence ID" value="NZ_JADLQX010000019.1"/>
</dbReference>
<sequence>MARREPDWATARKIADQLASEAGVSAEDLAWAEEVLGLTTRRYRLTAMALPRRCRPA</sequence>
<dbReference type="Proteomes" id="UP000702209">
    <property type="component" value="Unassembled WGS sequence"/>
</dbReference>
<gene>
    <name evidence="1" type="ORF">IU459_24135</name>
</gene>
<name>A0ABS0CVH2_9NOCA</name>
<evidence type="ECO:0000313" key="2">
    <source>
        <dbReference type="Proteomes" id="UP000702209"/>
    </source>
</evidence>
<comment type="caution">
    <text evidence="1">The sequence shown here is derived from an EMBL/GenBank/DDBJ whole genome shotgun (WGS) entry which is preliminary data.</text>
</comment>
<keyword evidence="2" id="KW-1185">Reference proteome</keyword>